<dbReference type="Gene3D" id="2.40.30.230">
    <property type="match status" value="1"/>
</dbReference>
<dbReference type="InterPro" id="IPR014001">
    <property type="entry name" value="Helicase_ATP-bd"/>
</dbReference>
<dbReference type="SMART" id="SM00487">
    <property type="entry name" value="DEXDc"/>
    <property type="match status" value="1"/>
</dbReference>
<proteinExistence type="inferred from homology"/>
<dbReference type="CDD" id="cd21400">
    <property type="entry name" value="ZBD_UPF1-like"/>
    <property type="match status" value="1"/>
</dbReference>
<evidence type="ECO:0000256" key="9">
    <source>
        <dbReference type="ARBA" id="ARBA00022833"/>
    </source>
</evidence>
<comment type="catalytic activity">
    <reaction evidence="11">
        <text>ATP + H2O = ADP + phosphate + H(+)</text>
        <dbReference type="Rhea" id="RHEA:13065"/>
        <dbReference type="ChEBI" id="CHEBI:15377"/>
        <dbReference type="ChEBI" id="CHEBI:15378"/>
        <dbReference type="ChEBI" id="CHEBI:30616"/>
        <dbReference type="ChEBI" id="CHEBI:43474"/>
        <dbReference type="ChEBI" id="CHEBI:456216"/>
        <dbReference type="EC" id="3.6.4.12"/>
    </reaction>
    <physiologicalReaction direction="left-to-right" evidence="11">
        <dbReference type="Rhea" id="RHEA:13066"/>
    </physiologicalReaction>
</comment>
<keyword evidence="4 12" id="KW-0479">Metal-binding</keyword>
<dbReference type="InterPro" id="IPR041679">
    <property type="entry name" value="DNA2/NAM7-like_C"/>
</dbReference>
<dbReference type="FunFam" id="3.40.50.300:FF:000097">
    <property type="entry name" value="Regulator of nonsense transcripts 1"/>
    <property type="match status" value="1"/>
</dbReference>
<dbReference type="InterPro" id="IPR018999">
    <property type="entry name" value="UPF1_CH/ZBD"/>
</dbReference>
<evidence type="ECO:0000256" key="3">
    <source>
        <dbReference type="ARBA" id="ARBA00022490"/>
    </source>
</evidence>
<keyword evidence="3" id="KW-0963">Cytoplasm</keyword>
<evidence type="ECO:0000259" key="14">
    <source>
        <dbReference type="PROSITE" id="PS51997"/>
    </source>
</evidence>
<dbReference type="InterPro" id="IPR041677">
    <property type="entry name" value="DNA2/NAM7_AAA_11"/>
</dbReference>
<evidence type="ECO:0000256" key="2">
    <source>
        <dbReference type="ARBA" id="ARBA00007913"/>
    </source>
</evidence>
<evidence type="ECO:0000259" key="13">
    <source>
        <dbReference type="PROSITE" id="PS51192"/>
    </source>
</evidence>
<feature type="domain" description="Helicase ATP-binding" evidence="13">
    <location>
        <begin position="449"/>
        <end position="623"/>
    </location>
</feature>
<dbReference type="GO" id="GO:0003724">
    <property type="term" value="F:RNA helicase activity"/>
    <property type="evidence" value="ECO:0007669"/>
    <property type="project" value="InterPro"/>
</dbReference>
<keyword evidence="8" id="KW-0347">Helicase</keyword>
<keyword evidence="17" id="KW-1185">Reference proteome</keyword>
<dbReference type="Pfam" id="PF13087">
    <property type="entry name" value="AAA_12"/>
    <property type="match status" value="1"/>
</dbReference>
<feature type="region of interest" description="C4" evidence="12">
    <location>
        <begin position="153"/>
        <end position="183"/>
    </location>
</feature>
<dbReference type="GO" id="GO:0008270">
    <property type="term" value="F:zinc ion binding"/>
    <property type="evidence" value="ECO:0007669"/>
    <property type="project" value="UniProtKB-UniRule"/>
</dbReference>
<evidence type="ECO:0000313" key="15">
    <source>
        <dbReference type="EMBL" id="GJQ08675.1"/>
    </source>
</evidence>
<evidence type="ECO:0000256" key="1">
    <source>
        <dbReference type="ARBA" id="ARBA00004496"/>
    </source>
</evidence>
<dbReference type="CDD" id="cd18808">
    <property type="entry name" value="SF1_C_Upf1"/>
    <property type="match status" value="1"/>
</dbReference>
<evidence type="ECO:0000256" key="11">
    <source>
        <dbReference type="ARBA" id="ARBA00048432"/>
    </source>
</evidence>
<protein>
    <submittedName>
        <fullName evidence="16">Uncharacterized protein</fullName>
    </submittedName>
</protein>
<dbReference type="GO" id="GO:0003678">
    <property type="term" value="F:DNA helicase activity"/>
    <property type="evidence" value="ECO:0007669"/>
    <property type="project" value="UniProtKB-EC"/>
</dbReference>
<dbReference type="OrthoDB" id="6513042at2759"/>
<dbReference type="GO" id="GO:0000184">
    <property type="term" value="P:nuclear-transcribed mRNA catabolic process, nonsense-mediated decay"/>
    <property type="evidence" value="ECO:0007669"/>
    <property type="project" value="InterPro"/>
</dbReference>
<keyword evidence="5" id="KW-0547">Nucleotide-binding</keyword>
<dbReference type="Pfam" id="PF13086">
    <property type="entry name" value="AAA_11"/>
    <property type="match status" value="2"/>
</dbReference>
<evidence type="ECO:0000256" key="7">
    <source>
        <dbReference type="ARBA" id="ARBA00022801"/>
    </source>
</evidence>
<sequence>MNIREHQEFEILQETVAQDFSFLEEDEAETLVSEEVRSTSLDKSELDEKEQANISLGGYTGMTAVEAAELEFEEDDEDFVEEDIPAQLPSYACSYCGIHDPACMVKDVRDGKWFCNARLGTPGSHIIMHLVRTRHKEVCLHEENPLGETILECYNCGTRNVFLLGFVPAQGDSVVVLLCREPCLHSLAKKDVGWDLEQWQPLIEDRQFLSWLVRIPTEKELNRARHVSTEQVNKLEELWKTNPNASLEDLEKGVIGEEPHPVLLRYNDGFHYQGIFSPLVKLEADNDMKIKAEQSRPGISVRWDVGLNKKLVAFFVMPQVAEGDLKILVGDELRLKHPASNWECTGHVKGFTANEEIALELRSGKASSNAPRECHKDFSVEVIWKSTTFDRMQKALQAFAVDETSVSGYIYHRILGHEVNRQSIHLFKPPNNLNAPGLPELNPSQKAAVKAALESPLSLIQGPPGTGKTVTSATIVYHLANNVKSVTQRQKTRKCSRQILVCAPSNIAVDQLAEKISCTGLNVVRLCAKSREAVSSSVDHLTLHYKLRNQSSSNPTAIELVKLIQLHEELGELNERDDKRLRTLKRNFEREILESMDVICCTCTTAGDRRIAHFRFRAVLIDEATQATEPESLLPLIHGCKQVVFVGDHCQLGPVVTSKTAAKAGFGQSLFERLVALGIRPLRLTIQYRMHPSLTEFPSNMFYEGSLQNGITASERKPASVSFPWPVETKPFFFYVQTGPEEVSASGTSFLNRVEADAVEKIVSHFLKNGVDPQRIGVITPYEGQRAFIVQHFLRSGTMRMELYREVEVASVDAFQGREKDFIILSCVRSNEHQGIGFLSDPRRLNVALTRARFGLIILGNPKVLAKKWLWSCLLQHCKENDVLVEGSLSRLKPSLVQFPRPRKFQGLDGSRMNIMQLSLPTLSVPDGPMSFSNFLPFGANGFGQHIMPIRQQEPIDDLQNHSNVQAAGQLKSTRTNSTNSGFQSPFITSFTQSFAEGMVLQDYGQFAPGWK</sequence>
<dbReference type="Pfam" id="PF09416">
    <property type="entry name" value="UPF1_Zn_bind"/>
    <property type="match status" value="1"/>
</dbReference>
<dbReference type="InterPro" id="IPR040812">
    <property type="entry name" value="UPF1_1B_dom"/>
</dbReference>
<dbReference type="PANTHER" id="PTHR10887:SF364">
    <property type="entry name" value="REGULATOR OF NONSENSE TRANSCRIPTS 1"/>
    <property type="match status" value="1"/>
</dbReference>
<organism evidence="16 17">
    <name type="scientific">Galdieria partita</name>
    <dbReference type="NCBI Taxonomy" id="83374"/>
    <lineage>
        <taxon>Eukaryota</taxon>
        <taxon>Rhodophyta</taxon>
        <taxon>Bangiophyceae</taxon>
        <taxon>Galdieriales</taxon>
        <taxon>Galdieriaceae</taxon>
        <taxon>Galdieria</taxon>
    </lineage>
</organism>
<dbReference type="PROSITE" id="PS51997">
    <property type="entry name" value="UPF1_CH_RICH"/>
    <property type="match status" value="1"/>
</dbReference>
<dbReference type="SUPFAM" id="SSF52540">
    <property type="entry name" value="P-loop containing nucleoside triphosphate hydrolases"/>
    <property type="match status" value="1"/>
</dbReference>
<dbReference type="GO" id="GO:0016787">
    <property type="term" value="F:hydrolase activity"/>
    <property type="evidence" value="ECO:0007669"/>
    <property type="project" value="UniProtKB-KW"/>
</dbReference>
<accession>A0A9C7PTN5</accession>
<reference evidence="16" key="1">
    <citation type="journal article" date="2022" name="Proc. Natl. Acad. Sci. U.S.A.">
        <title>Life cycle and functional genomics of the unicellular red alga Galdieria for elucidating algal and plant evolution and industrial use.</title>
        <authorList>
            <person name="Hirooka S."/>
            <person name="Itabashi T."/>
            <person name="Ichinose T.M."/>
            <person name="Onuma R."/>
            <person name="Fujiwara T."/>
            <person name="Yamashita S."/>
            <person name="Jong L.W."/>
            <person name="Tomita R."/>
            <person name="Iwane A.H."/>
            <person name="Miyagishima S.Y."/>
        </authorList>
    </citation>
    <scope>NUCLEOTIDE SEQUENCE</scope>
    <source>
        <strain evidence="16">NBRC 102759</strain>
    </source>
</reference>
<evidence type="ECO:0000313" key="16">
    <source>
        <dbReference type="EMBL" id="GJQ09722.1"/>
    </source>
</evidence>
<evidence type="ECO:0000256" key="10">
    <source>
        <dbReference type="ARBA" id="ARBA00022840"/>
    </source>
</evidence>
<dbReference type="Gene3D" id="6.10.140.1240">
    <property type="match status" value="1"/>
</dbReference>
<comment type="caution">
    <text evidence="16">The sequence shown here is derived from an EMBL/GenBank/DDBJ whole genome shotgun (WGS) entry which is preliminary data.</text>
</comment>
<dbReference type="InterPro" id="IPR045055">
    <property type="entry name" value="DNA2/NAM7-like"/>
</dbReference>
<dbReference type="GO" id="GO:0005737">
    <property type="term" value="C:cytoplasm"/>
    <property type="evidence" value="ECO:0007669"/>
    <property type="project" value="UniProtKB-SubCell"/>
</dbReference>
<gene>
    <name evidence="16" type="ORF">GpartN1_g1513.t1</name>
    <name evidence="15" type="ORF">GpartN1_g466.t1</name>
</gene>
<dbReference type="GO" id="GO:0005524">
    <property type="term" value="F:ATP binding"/>
    <property type="evidence" value="ECO:0007669"/>
    <property type="project" value="UniProtKB-KW"/>
</dbReference>
<evidence type="ECO:0000256" key="8">
    <source>
        <dbReference type="ARBA" id="ARBA00022806"/>
    </source>
</evidence>
<dbReference type="Proteomes" id="UP001061958">
    <property type="component" value="Unassembled WGS sequence"/>
</dbReference>
<dbReference type="EMBL" id="BQMJ01000003">
    <property type="protein sequence ID" value="GJQ08675.1"/>
    <property type="molecule type" value="Genomic_DNA"/>
</dbReference>
<evidence type="ECO:0000256" key="12">
    <source>
        <dbReference type="PROSITE-ProRule" id="PRU01341"/>
    </source>
</evidence>
<dbReference type="PANTHER" id="PTHR10887">
    <property type="entry name" value="DNA2/NAM7 HELICASE FAMILY"/>
    <property type="match status" value="1"/>
</dbReference>
<feature type="region of interest" description="C3H" evidence="12">
    <location>
        <begin position="93"/>
        <end position="125"/>
    </location>
</feature>
<dbReference type="Gene3D" id="3.40.50.300">
    <property type="entry name" value="P-loop containing nucleotide triphosphate hydrolases"/>
    <property type="match status" value="2"/>
</dbReference>
<keyword evidence="7" id="KW-0378">Hydrolase</keyword>
<feature type="region of interest" description="CC/SHH/C" evidence="12">
    <location>
        <begin position="107"/>
        <end position="135"/>
    </location>
</feature>
<dbReference type="CDD" id="cd18039">
    <property type="entry name" value="DEXXQc_UPF1"/>
    <property type="match status" value="1"/>
</dbReference>
<comment type="similarity">
    <text evidence="2">Belongs to the DNA2/NAM7 helicase family.</text>
</comment>
<evidence type="ECO:0000313" key="17">
    <source>
        <dbReference type="Proteomes" id="UP001061958"/>
    </source>
</evidence>
<keyword evidence="10" id="KW-0067">ATP-binding</keyword>
<comment type="subcellular location">
    <subcellularLocation>
        <location evidence="1">Cytoplasm</location>
    </subcellularLocation>
</comment>
<reference evidence="16" key="2">
    <citation type="submission" date="2022-01" db="EMBL/GenBank/DDBJ databases">
        <authorList>
            <person name="Hirooka S."/>
            <person name="Miyagishima S.Y."/>
        </authorList>
    </citation>
    <scope>NUCLEOTIDE SEQUENCE</scope>
    <source>
        <strain evidence="16">NBRC 102759</strain>
    </source>
</reference>
<dbReference type="EMBL" id="BQMJ01000010">
    <property type="protein sequence ID" value="GJQ09722.1"/>
    <property type="molecule type" value="Genomic_DNA"/>
</dbReference>
<evidence type="ECO:0000256" key="4">
    <source>
        <dbReference type="ARBA" id="ARBA00022723"/>
    </source>
</evidence>
<dbReference type="PROSITE" id="PS51192">
    <property type="entry name" value="HELICASE_ATP_BIND_1"/>
    <property type="match status" value="1"/>
</dbReference>
<dbReference type="Pfam" id="PF18141">
    <property type="entry name" value="UPF1_1B_dom"/>
    <property type="match status" value="1"/>
</dbReference>
<evidence type="ECO:0000256" key="5">
    <source>
        <dbReference type="ARBA" id="ARBA00022741"/>
    </source>
</evidence>
<dbReference type="CDD" id="cd21407">
    <property type="entry name" value="1B_UPF1-like"/>
    <property type="match status" value="1"/>
</dbReference>
<name>A0A9C7PTN5_9RHOD</name>
<dbReference type="GO" id="GO:0003723">
    <property type="term" value="F:RNA binding"/>
    <property type="evidence" value="ECO:0007669"/>
    <property type="project" value="InterPro"/>
</dbReference>
<dbReference type="InterPro" id="IPR027417">
    <property type="entry name" value="P-loop_NTPase"/>
</dbReference>
<dbReference type="AlphaFoldDB" id="A0A9C7PTN5"/>
<evidence type="ECO:0000256" key="6">
    <source>
        <dbReference type="ARBA" id="ARBA00022771"/>
    </source>
</evidence>
<feature type="domain" description="Upf1" evidence="14">
    <location>
        <begin position="85"/>
        <end position="242"/>
    </location>
</feature>
<dbReference type="InterPro" id="IPR047187">
    <property type="entry name" value="SF1_C_Upf1"/>
</dbReference>
<keyword evidence="6 12" id="KW-0863">Zinc-finger</keyword>
<keyword evidence="9 12" id="KW-0862">Zinc</keyword>